<feature type="transmembrane region" description="Helical" evidence="2">
    <location>
        <begin position="66"/>
        <end position="89"/>
    </location>
</feature>
<organism evidence="3 4">
    <name type="scientific">Aeromicrobium terrae</name>
    <dbReference type="NCBI Taxonomy" id="2498846"/>
    <lineage>
        <taxon>Bacteria</taxon>
        <taxon>Bacillati</taxon>
        <taxon>Actinomycetota</taxon>
        <taxon>Actinomycetes</taxon>
        <taxon>Propionibacteriales</taxon>
        <taxon>Nocardioidaceae</taxon>
        <taxon>Aeromicrobium</taxon>
    </lineage>
</organism>
<proteinExistence type="predicted"/>
<accession>A0A5C8NF80</accession>
<dbReference type="EMBL" id="VDUX01000006">
    <property type="protein sequence ID" value="TXL57573.1"/>
    <property type="molecule type" value="Genomic_DNA"/>
</dbReference>
<keyword evidence="4" id="KW-1185">Reference proteome</keyword>
<keyword evidence="2" id="KW-0472">Membrane</keyword>
<keyword evidence="2" id="KW-0812">Transmembrane</keyword>
<evidence type="ECO:0000313" key="4">
    <source>
        <dbReference type="Proteomes" id="UP000321571"/>
    </source>
</evidence>
<protein>
    <recommendedName>
        <fullName evidence="5">PH domain-containing protein</fullName>
    </recommendedName>
</protein>
<evidence type="ECO:0000313" key="3">
    <source>
        <dbReference type="EMBL" id="TXL57573.1"/>
    </source>
</evidence>
<name>A0A5C8NF80_9ACTN</name>
<dbReference type="Proteomes" id="UP000321571">
    <property type="component" value="Unassembled WGS sequence"/>
</dbReference>
<evidence type="ECO:0008006" key="5">
    <source>
        <dbReference type="Google" id="ProtNLM"/>
    </source>
</evidence>
<gene>
    <name evidence="3" type="ORF">FHP06_12325</name>
</gene>
<evidence type="ECO:0000256" key="2">
    <source>
        <dbReference type="SAM" id="Phobius"/>
    </source>
</evidence>
<feature type="transmembrane region" description="Helical" evidence="2">
    <location>
        <begin position="101"/>
        <end position="123"/>
    </location>
</feature>
<dbReference type="AlphaFoldDB" id="A0A5C8NF80"/>
<reference evidence="3 4" key="1">
    <citation type="submission" date="2019-06" db="EMBL/GenBank/DDBJ databases">
        <title>Aeromicrobium sp. nov., isolated from a maize field.</title>
        <authorList>
            <person name="Lin S.-Y."/>
            <person name="Tsai C.-F."/>
            <person name="Young C.-C."/>
        </authorList>
    </citation>
    <scope>NUCLEOTIDE SEQUENCE [LARGE SCALE GENOMIC DNA]</scope>
    <source>
        <strain evidence="3 4">CC-CFT486</strain>
    </source>
</reference>
<evidence type="ECO:0000256" key="1">
    <source>
        <dbReference type="SAM" id="MobiDB-lite"/>
    </source>
</evidence>
<sequence>MSPIRPPAWMVKVAGGSRRHRKDVSPTVNKTSGPTGARTVEYGRASQNWMSPTAEIVRVRGERSSWWYFAALASCAMAVLATPLLLCAVAAGEAEMNDLPIVGLIAVALALAYGLAWGVWWLAVTSRNEYVVTTTNLEVRRGGRTLAAVPVADIVEFDIEDQMNAWSIIATTTPPPAWPTGIVTLREARFRRVLPQIVLWGSYSAAEAESAVRRAISIARGEA</sequence>
<feature type="region of interest" description="Disordered" evidence="1">
    <location>
        <begin position="14"/>
        <end position="37"/>
    </location>
</feature>
<dbReference type="RefSeq" id="WP_147687098.1">
    <property type="nucleotide sequence ID" value="NZ_VDUX01000006.1"/>
</dbReference>
<keyword evidence="2" id="KW-1133">Transmembrane helix</keyword>
<comment type="caution">
    <text evidence="3">The sequence shown here is derived from an EMBL/GenBank/DDBJ whole genome shotgun (WGS) entry which is preliminary data.</text>
</comment>